<feature type="non-terminal residue" evidence="1">
    <location>
        <position position="1"/>
    </location>
</feature>
<dbReference type="EMBL" id="CAJVQB010017012">
    <property type="protein sequence ID" value="CAG8782365.1"/>
    <property type="molecule type" value="Genomic_DNA"/>
</dbReference>
<feature type="non-terminal residue" evidence="1">
    <location>
        <position position="132"/>
    </location>
</feature>
<gene>
    <name evidence="1" type="ORF">GMARGA_LOCUS19915</name>
</gene>
<dbReference type="Proteomes" id="UP000789901">
    <property type="component" value="Unassembled WGS sequence"/>
</dbReference>
<proteinExistence type="predicted"/>
<evidence type="ECO:0000313" key="1">
    <source>
        <dbReference type="EMBL" id="CAG8782365.1"/>
    </source>
</evidence>
<keyword evidence="2" id="KW-1185">Reference proteome</keyword>
<organism evidence="1 2">
    <name type="scientific">Gigaspora margarita</name>
    <dbReference type="NCBI Taxonomy" id="4874"/>
    <lineage>
        <taxon>Eukaryota</taxon>
        <taxon>Fungi</taxon>
        <taxon>Fungi incertae sedis</taxon>
        <taxon>Mucoromycota</taxon>
        <taxon>Glomeromycotina</taxon>
        <taxon>Glomeromycetes</taxon>
        <taxon>Diversisporales</taxon>
        <taxon>Gigasporaceae</taxon>
        <taxon>Gigaspora</taxon>
    </lineage>
</organism>
<accession>A0ABN7VL72</accession>
<name>A0ABN7VL72_GIGMA</name>
<protein>
    <submittedName>
        <fullName evidence="1">9649_t:CDS:1</fullName>
    </submittedName>
</protein>
<comment type="caution">
    <text evidence="1">The sequence shown here is derived from an EMBL/GenBank/DDBJ whole genome shotgun (WGS) entry which is preliminary data.</text>
</comment>
<sequence>MNRKTDKYITMGEICKRRNESGVGKKFVEQKGGDKKAWAKKEEEILDSIKKELKQKKKIDLDPNWLREVFILRDKEEYRNQYIEWSRGFLADNIGLALERMNLFKNKAQDIALSSLPYAPKELLDIKPSSEI</sequence>
<evidence type="ECO:0000313" key="2">
    <source>
        <dbReference type="Proteomes" id="UP000789901"/>
    </source>
</evidence>
<reference evidence="1 2" key="1">
    <citation type="submission" date="2021-06" db="EMBL/GenBank/DDBJ databases">
        <authorList>
            <person name="Kallberg Y."/>
            <person name="Tangrot J."/>
            <person name="Rosling A."/>
        </authorList>
    </citation>
    <scope>NUCLEOTIDE SEQUENCE [LARGE SCALE GENOMIC DNA]</scope>
    <source>
        <strain evidence="1 2">120-4 pot B 10/14</strain>
    </source>
</reference>